<dbReference type="EMBL" id="JAEHNY010000008">
    <property type="protein sequence ID" value="MBI6120360.1"/>
    <property type="molecule type" value="Genomic_DNA"/>
</dbReference>
<reference evidence="1 2" key="1">
    <citation type="submission" date="2020-12" db="EMBL/GenBank/DDBJ databases">
        <title>Salegentibacter orientalis sp. nov., isolated from costal sediment.</title>
        <authorList>
            <person name="Lian F.-B."/>
        </authorList>
    </citation>
    <scope>NUCLEOTIDE SEQUENCE [LARGE SCALE GENOMIC DNA]</scope>
    <source>
        <strain evidence="1 2">F60176</strain>
    </source>
</reference>
<proteinExistence type="predicted"/>
<gene>
    <name evidence="1" type="ORF">I6U50_10060</name>
</gene>
<evidence type="ECO:0000313" key="1">
    <source>
        <dbReference type="EMBL" id="MBI6120360.1"/>
    </source>
</evidence>
<protein>
    <submittedName>
        <fullName evidence="1">Uncharacterized protein</fullName>
    </submittedName>
</protein>
<dbReference type="RefSeq" id="WP_198638739.1">
    <property type="nucleotide sequence ID" value="NZ_JAEHNY010000008.1"/>
</dbReference>
<organism evidence="1 2">
    <name type="scientific">Salegentibacter maritimus</name>
    <dbReference type="NCBI Taxonomy" id="2794347"/>
    <lineage>
        <taxon>Bacteria</taxon>
        <taxon>Pseudomonadati</taxon>
        <taxon>Bacteroidota</taxon>
        <taxon>Flavobacteriia</taxon>
        <taxon>Flavobacteriales</taxon>
        <taxon>Flavobacteriaceae</taxon>
        <taxon>Salegentibacter</taxon>
    </lineage>
</organism>
<name>A0ABS0TH29_9FLAO</name>
<dbReference type="Proteomes" id="UP000635665">
    <property type="component" value="Unassembled WGS sequence"/>
</dbReference>
<comment type="caution">
    <text evidence="1">The sequence shown here is derived from an EMBL/GenBank/DDBJ whole genome shotgun (WGS) entry which is preliminary data.</text>
</comment>
<accession>A0ABS0TH29</accession>
<evidence type="ECO:0000313" key="2">
    <source>
        <dbReference type="Proteomes" id="UP000635665"/>
    </source>
</evidence>
<sequence length="114" mass="13593">MQKLKKHISIFLLAVFLFPQGVSAMHYFVVKHHSYDNSKLVFKKSNEFEYHTCNYHLNGFSPLILSEEKLKKSHKSETLRNRIKHCCLENYVQQPNFNFLLRGPPFKSNFPYKK</sequence>
<keyword evidence="2" id="KW-1185">Reference proteome</keyword>